<dbReference type="Proteomes" id="UP000001411">
    <property type="component" value="Chromosome"/>
</dbReference>
<evidence type="ECO:0000256" key="1">
    <source>
        <dbReference type="SAM" id="Coils"/>
    </source>
</evidence>
<organism evidence="2 3">
    <name type="scientific">Staphylococcus epidermidis (strain ATCC 12228 / FDA PCI 1200)</name>
    <dbReference type="NCBI Taxonomy" id="176280"/>
    <lineage>
        <taxon>Bacteria</taxon>
        <taxon>Bacillati</taxon>
        <taxon>Bacillota</taxon>
        <taxon>Bacilli</taxon>
        <taxon>Bacillales</taxon>
        <taxon>Staphylococcaceae</taxon>
        <taxon>Staphylococcus</taxon>
    </lineage>
</organism>
<dbReference type="SUPFAM" id="SSF81301">
    <property type="entry name" value="Nucleotidyltransferase"/>
    <property type="match status" value="1"/>
</dbReference>
<dbReference type="AlphaFoldDB" id="A0A0H2VF47"/>
<proteinExistence type="predicted"/>
<keyword evidence="1" id="KW-0175">Coiled coil</keyword>
<dbReference type="EMBL" id="AE015929">
    <property type="protein sequence ID" value="AAO04118.1"/>
    <property type="molecule type" value="Genomic_DNA"/>
</dbReference>
<dbReference type="RefSeq" id="WP_001829625.1">
    <property type="nucleotide sequence ID" value="NC_004461.1"/>
</dbReference>
<dbReference type="PANTHER" id="PTHR34822:SF1">
    <property type="entry name" value="GRPB FAMILY PROTEIN"/>
    <property type="match status" value="1"/>
</dbReference>
<dbReference type="PANTHER" id="PTHR34822">
    <property type="entry name" value="GRPB DOMAIN PROTEIN (AFU_ORTHOLOGUE AFUA_1G01530)"/>
    <property type="match status" value="1"/>
</dbReference>
<dbReference type="KEGG" id="sep:SE_0521"/>
<dbReference type="InterPro" id="IPR043519">
    <property type="entry name" value="NT_sf"/>
</dbReference>
<dbReference type="PATRIC" id="fig|176280.10.peg.493"/>
<reference evidence="2 3" key="1">
    <citation type="journal article" date="2003" name="Mol. Microbiol.">
        <title>Genome-based analysis of virulence genes in a non-biofilm-forming Staphylococcus epidermidis strain (ATCC 12228).</title>
        <authorList>
            <person name="Zhang Y.Q."/>
            <person name="Ren S.X."/>
            <person name="Li H.L."/>
            <person name="Wang Y.X."/>
            <person name="Fu G."/>
            <person name="Yang J."/>
            <person name="Qin Z.Q."/>
            <person name="Miao Y.G."/>
            <person name="Wang W.Y."/>
            <person name="Chen R.S."/>
            <person name="Shen Y."/>
            <person name="Chen Z."/>
            <person name="Yuan Z.H."/>
            <person name="Zhao G.P."/>
            <person name="Qu D."/>
            <person name="Danchin A."/>
            <person name="Wen Y.M."/>
        </authorList>
    </citation>
    <scope>NUCLEOTIDE SEQUENCE [LARGE SCALE GENOMIC DNA]</scope>
    <source>
        <strain evidence="3">ATCC 12228 / FDA PCI 1200</strain>
    </source>
</reference>
<dbReference type="Gene3D" id="3.30.460.10">
    <property type="entry name" value="Beta Polymerase, domain 2"/>
    <property type="match status" value="1"/>
</dbReference>
<evidence type="ECO:0000313" key="3">
    <source>
        <dbReference type="Proteomes" id="UP000001411"/>
    </source>
</evidence>
<feature type="coiled-coil region" evidence="1">
    <location>
        <begin position="139"/>
        <end position="166"/>
    </location>
</feature>
<accession>A0A0H2VF47</accession>
<dbReference type="InterPro" id="IPR007344">
    <property type="entry name" value="GrpB/CoaE"/>
</dbReference>
<gene>
    <name evidence="2" type="ordered locus">SE_0521</name>
</gene>
<protein>
    <recommendedName>
        <fullName evidence="4">GrpB family protein</fullName>
    </recommendedName>
</protein>
<dbReference type="Pfam" id="PF04229">
    <property type="entry name" value="GrpB"/>
    <property type="match status" value="1"/>
</dbReference>
<sequence>MYANVQPFIKNESVKQFTYEYNKVKDVLFTILDSPIKYTQHIGGTCHFNYQTEPILDILVGVNNLHDITSLDEKRLNYAGFYRLHHSYKKKVVMARFNNLSELKQEVRLHIIQMETSLFKQYQTVNHLLHNDKAIAEWFASKKNEIVQHAKKIREYESQKQNLFEKLYKESNLLS</sequence>
<dbReference type="eggNOG" id="COG2320">
    <property type="taxonomic scope" value="Bacteria"/>
</dbReference>
<dbReference type="HOGENOM" id="CLU_1539105_0_0_9"/>
<dbReference type="OrthoDB" id="2403088at2"/>
<evidence type="ECO:0000313" key="2">
    <source>
        <dbReference type="EMBL" id="AAO04118.1"/>
    </source>
</evidence>
<evidence type="ECO:0008006" key="4">
    <source>
        <dbReference type="Google" id="ProtNLM"/>
    </source>
</evidence>
<dbReference type="GeneID" id="50019331"/>
<name>A0A0H2VF47_STAES</name>